<feature type="transmembrane region" description="Helical" evidence="6">
    <location>
        <begin position="1017"/>
        <end position="1037"/>
    </location>
</feature>
<sequence length="1274" mass="139149">MTQTNSAESNDTDKTNQAAEKPFNSVTVIRLKQGHDDKPPPSWWDKKKARIFRKKTLYMRFPILKWLPKYSLQDFVADLVAGITVGVTVIPQALAYATVAGLPPQYGLYASYMGCFVYLLLGSTPVVTIGPTALMSLVTYDSGAALMGPEAAILLAFLTGCIVLLFGLLNFGFLIDFIAAPVVAGFTSAAAFTIATTQIEALLGLRFDDEGFLNTWIAVFEHIEETKKWDAVLGFSSIAILLLLRILDQVKLGKEGERNRWQNWFNTGCWLISVSRNAIVIIVASIIAYILTEPGQSDYPFTLTGDIPSGFPPFKLPAFSFQNGDETYSFVKICQNLGSSLYISPLVAVIESIAIAKSLAKGKRIDASQEMIAIGTSNILGSFASSYPITGSFSRTAVNAASGVRTPFGGNYTAILVILAITVLTPYFFYIPKSCLAAVIICAVIFMVEISLVKMVWKSKKIDLVPFGVTFVFCVFVGLSQGILIGTAVNLGMLLYSTARPRIRIHKIKNPTNEYLLITPDRSLVFAAMEYFMSSVRKASALYPGIIVVIDMHHVSAADFTTAYGFDNMIKSLQKHEHKLVLTRTKPEVLLILSGIGCDLHIHNDGMDLEILLKGSESDEDMPVKGPQTSVTVIRLKAKHDGGDGSPPKSWWKTRKERIFRKKTLYMRFPILKWLPKYSLQDFVADLVAGITVGVTVIPQGLAYATVAGLPPQYGLYAAYMGCFVYALLGSTHAITIGPTALMALVTYDSGAPQMGPEAAILLAFLTGCIILLFGLLNFGFLIDFIAAPVVAGFTSAAAFTIATTQIESLLGLKFDAEGFLNTWIAVFQHIEETKKWDAVLGFSSIAILLLLRILDQVKLGKEGERKRWQNWFNTGCWLISVSRNAIVIIVGSLIAYSLTEPGNSSFPFTLTGSIPSGFPPFKAPVFTFQNENKTYTFVEICKNLGSALYITPLVAILESIAIAKSFAKGKRVDASQEMIAIGMSNIMGSFASSFPVTGSFSRTSVNAASGVRTPFGGLYTASLVLLAITVLTPYFFFIPKSCLAAVIICAVIFMVEVHLVKLVWKSKKIDLVPFGITFIFCVFVGLEQGILIGTAVNLGMLLYSTARPRIRIHKIQTPITEYLIITPDRSLVFTAMEYFMSSVRKASALYPGIIVVIDMHHVSAADFTTAYGFDNMIKSLKKHEHKIVLTRTMPEILPILSGIGCDLHILSEGMDLELFIKEVATSPSEPVVISSVSSSTLSSTTIVKRNSKIEETSMTSISINVEKDPQGKV</sequence>
<evidence type="ECO:0000313" key="10">
    <source>
        <dbReference type="Proteomes" id="UP000789390"/>
    </source>
</evidence>
<dbReference type="InterPro" id="IPR011547">
    <property type="entry name" value="SLC26A/SulP_dom"/>
</dbReference>
<evidence type="ECO:0000313" key="9">
    <source>
        <dbReference type="EMBL" id="CAH0099950.1"/>
    </source>
</evidence>
<evidence type="ECO:0000256" key="3">
    <source>
        <dbReference type="ARBA" id="ARBA00022989"/>
    </source>
</evidence>
<feature type="transmembrane region" description="Helical" evidence="6">
    <location>
        <begin position="229"/>
        <end position="247"/>
    </location>
</feature>
<comment type="caution">
    <text evidence="9">The sequence shown here is derived from an EMBL/GenBank/DDBJ whole genome shotgun (WGS) entry which is preliminary data.</text>
</comment>
<feature type="transmembrane region" description="Helical" evidence="6">
    <location>
        <begin position="760"/>
        <end position="779"/>
    </location>
</feature>
<name>A0A8J2WBB5_9CRUS</name>
<feature type="transmembrane region" description="Helical" evidence="6">
    <location>
        <begin position="409"/>
        <end position="429"/>
    </location>
</feature>
<feature type="transmembrane region" description="Helical" evidence="6">
    <location>
        <begin position="876"/>
        <end position="899"/>
    </location>
</feature>
<evidence type="ECO:0000259" key="8">
    <source>
        <dbReference type="Pfam" id="PF01740"/>
    </source>
</evidence>
<protein>
    <submittedName>
        <fullName evidence="9">Uncharacterized protein</fullName>
    </submittedName>
</protein>
<feature type="domain" description="SLC26A/SulP transporter" evidence="7">
    <location>
        <begin position="683"/>
        <end position="1073"/>
    </location>
</feature>
<feature type="transmembrane region" description="Helical" evidence="6">
    <location>
        <begin position="268"/>
        <end position="291"/>
    </location>
</feature>
<feature type="transmembrane region" description="Helical" evidence="6">
    <location>
        <begin position="837"/>
        <end position="855"/>
    </location>
</feature>
<organism evidence="9 10">
    <name type="scientific">Daphnia galeata</name>
    <dbReference type="NCBI Taxonomy" id="27404"/>
    <lineage>
        <taxon>Eukaryota</taxon>
        <taxon>Metazoa</taxon>
        <taxon>Ecdysozoa</taxon>
        <taxon>Arthropoda</taxon>
        <taxon>Crustacea</taxon>
        <taxon>Branchiopoda</taxon>
        <taxon>Diplostraca</taxon>
        <taxon>Cladocera</taxon>
        <taxon>Anomopoda</taxon>
        <taxon>Daphniidae</taxon>
        <taxon>Daphnia</taxon>
    </lineage>
</organism>
<feature type="transmembrane region" description="Helical" evidence="6">
    <location>
        <begin position="717"/>
        <end position="748"/>
    </location>
</feature>
<evidence type="ECO:0000256" key="4">
    <source>
        <dbReference type="ARBA" id="ARBA00023136"/>
    </source>
</evidence>
<dbReference type="PANTHER" id="PTHR11814">
    <property type="entry name" value="SULFATE TRANSPORTER"/>
    <property type="match status" value="1"/>
</dbReference>
<evidence type="ECO:0000256" key="5">
    <source>
        <dbReference type="SAM" id="MobiDB-lite"/>
    </source>
</evidence>
<keyword evidence="10" id="KW-1185">Reference proteome</keyword>
<feature type="domain" description="STAS" evidence="8">
    <location>
        <begin position="514"/>
        <end position="597"/>
    </location>
</feature>
<feature type="transmembrane region" description="Helical" evidence="6">
    <location>
        <begin position="785"/>
        <end position="803"/>
    </location>
</feature>
<keyword evidence="3 6" id="KW-1133">Transmembrane helix</keyword>
<dbReference type="Pfam" id="PF00916">
    <property type="entry name" value="Sulfate_transp"/>
    <property type="match status" value="2"/>
</dbReference>
<dbReference type="AlphaFoldDB" id="A0A8J2WBB5"/>
<feature type="transmembrane region" description="Helical" evidence="6">
    <location>
        <begin position="372"/>
        <end position="389"/>
    </location>
</feature>
<gene>
    <name evidence="9" type="ORF">DGAL_LOCUS2115</name>
</gene>
<dbReference type="InterPro" id="IPR001902">
    <property type="entry name" value="SLC26A/SulP_fam"/>
</dbReference>
<dbReference type="Gene3D" id="3.30.750.24">
    <property type="entry name" value="STAS domain"/>
    <property type="match status" value="2"/>
</dbReference>
<evidence type="ECO:0000256" key="1">
    <source>
        <dbReference type="ARBA" id="ARBA00004141"/>
    </source>
</evidence>
<evidence type="ECO:0000256" key="2">
    <source>
        <dbReference type="ARBA" id="ARBA00022692"/>
    </source>
</evidence>
<evidence type="ECO:0000256" key="6">
    <source>
        <dbReference type="SAM" id="Phobius"/>
    </source>
</evidence>
<dbReference type="OrthoDB" id="288203at2759"/>
<feature type="transmembrane region" description="Helical" evidence="6">
    <location>
        <begin position="341"/>
        <end position="360"/>
    </location>
</feature>
<comment type="subcellular location">
    <subcellularLocation>
        <location evidence="1">Membrane</location>
        <topology evidence="1">Multi-pass membrane protein</topology>
    </subcellularLocation>
</comment>
<evidence type="ECO:0000259" key="7">
    <source>
        <dbReference type="Pfam" id="PF00916"/>
    </source>
</evidence>
<feature type="domain" description="SLC26A/SulP transporter" evidence="7">
    <location>
        <begin position="75"/>
        <end position="465"/>
    </location>
</feature>
<dbReference type="CDD" id="cd07042">
    <property type="entry name" value="STAS_SulP_like_sulfate_transporter"/>
    <property type="match status" value="2"/>
</dbReference>
<accession>A0A8J2WBB5</accession>
<keyword evidence="2 6" id="KW-0812">Transmembrane</keyword>
<reference evidence="9" key="1">
    <citation type="submission" date="2021-11" db="EMBL/GenBank/DDBJ databases">
        <authorList>
            <person name="Schell T."/>
        </authorList>
    </citation>
    <scope>NUCLEOTIDE SEQUENCE</scope>
    <source>
        <strain evidence="9">M5</strain>
    </source>
</reference>
<dbReference type="InterPro" id="IPR002645">
    <property type="entry name" value="STAS_dom"/>
</dbReference>
<dbReference type="GO" id="GO:0055085">
    <property type="term" value="P:transmembrane transport"/>
    <property type="evidence" value="ECO:0007669"/>
    <property type="project" value="InterPro"/>
</dbReference>
<dbReference type="SUPFAM" id="SSF52091">
    <property type="entry name" value="SpoIIaa-like"/>
    <property type="match status" value="1"/>
</dbReference>
<dbReference type="EMBL" id="CAKKLH010000027">
    <property type="protein sequence ID" value="CAH0099950.1"/>
    <property type="molecule type" value="Genomic_DNA"/>
</dbReference>
<proteinExistence type="predicted"/>
<dbReference type="InterPro" id="IPR036513">
    <property type="entry name" value="STAS_dom_sf"/>
</dbReference>
<feature type="transmembrane region" description="Helical" evidence="6">
    <location>
        <begin position="116"/>
        <end position="140"/>
    </location>
</feature>
<feature type="transmembrane region" description="Helical" evidence="6">
    <location>
        <begin position="1077"/>
        <end position="1104"/>
    </location>
</feature>
<feature type="transmembrane region" description="Helical" evidence="6">
    <location>
        <begin position="979"/>
        <end position="997"/>
    </location>
</feature>
<feature type="transmembrane region" description="Helical" evidence="6">
    <location>
        <begin position="469"/>
        <end position="496"/>
    </location>
</feature>
<feature type="transmembrane region" description="Helical" evidence="6">
    <location>
        <begin position="436"/>
        <end position="457"/>
    </location>
</feature>
<dbReference type="Pfam" id="PF01740">
    <property type="entry name" value="STAS"/>
    <property type="match status" value="2"/>
</dbReference>
<keyword evidence="4 6" id="KW-0472">Membrane</keyword>
<dbReference type="GO" id="GO:0016020">
    <property type="term" value="C:membrane"/>
    <property type="evidence" value="ECO:0007669"/>
    <property type="project" value="UniProtKB-SubCell"/>
</dbReference>
<feature type="transmembrane region" description="Helical" evidence="6">
    <location>
        <begin position="1044"/>
        <end position="1065"/>
    </location>
</feature>
<feature type="transmembrane region" description="Helical" evidence="6">
    <location>
        <begin position="152"/>
        <end position="175"/>
    </location>
</feature>
<dbReference type="Proteomes" id="UP000789390">
    <property type="component" value="Unassembled WGS sequence"/>
</dbReference>
<feature type="domain" description="STAS" evidence="8">
    <location>
        <begin position="1123"/>
        <end position="1205"/>
    </location>
</feature>
<feature type="region of interest" description="Disordered" evidence="5">
    <location>
        <begin position="1"/>
        <end position="25"/>
    </location>
</feature>